<dbReference type="RefSeq" id="WP_191819433.1">
    <property type="nucleotide sequence ID" value="NZ_JACYFT010000002.1"/>
</dbReference>
<gene>
    <name evidence="1" type="ORF">IC609_10435</name>
</gene>
<evidence type="ECO:0000313" key="2">
    <source>
        <dbReference type="Proteomes" id="UP000647424"/>
    </source>
</evidence>
<reference evidence="1" key="1">
    <citation type="submission" date="2020-09" db="EMBL/GenBank/DDBJ databases">
        <title>Genome seq and assembly of Limnohabitants sp.</title>
        <authorList>
            <person name="Chhetri G."/>
        </authorList>
    </citation>
    <scope>NUCLEOTIDE SEQUENCE</scope>
    <source>
        <strain evidence="1">JUR4</strain>
    </source>
</reference>
<dbReference type="Proteomes" id="UP000647424">
    <property type="component" value="Unassembled WGS sequence"/>
</dbReference>
<accession>A0A927ILQ7</accession>
<comment type="caution">
    <text evidence="1">The sequence shown here is derived from an EMBL/GenBank/DDBJ whole genome shotgun (WGS) entry which is preliminary data.</text>
</comment>
<proteinExistence type="predicted"/>
<organism evidence="1 2">
    <name type="scientific">Limnohabitans radicicola</name>
    <dbReference type="NCBI Taxonomy" id="2771427"/>
    <lineage>
        <taxon>Bacteria</taxon>
        <taxon>Pseudomonadati</taxon>
        <taxon>Pseudomonadota</taxon>
        <taxon>Betaproteobacteria</taxon>
        <taxon>Burkholderiales</taxon>
        <taxon>Comamonadaceae</taxon>
        <taxon>Limnohabitans</taxon>
    </lineage>
</organism>
<evidence type="ECO:0000313" key="1">
    <source>
        <dbReference type="EMBL" id="MBD8050963.1"/>
    </source>
</evidence>
<dbReference type="EMBL" id="JACYFT010000002">
    <property type="protein sequence ID" value="MBD8050963.1"/>
    <property type="molecule type" value="Genomic_DNA"/>
</dbReference>
<sequence length="204" mass="22362">MVEPAQSPDSTPPSFELRGHRFKPLRWQEMSEAQQAMTRAVLGGQRGAMQGPYNVLLRSPEVGNLAQQFGAHTRFQSSLPLALNELAILMMARHWTAQFVWWAHRRIAQEAGLPVDLIASIAQGRAVPQGLAPEVLAVQRFCAELIADRKVGDATYADAVAHFGERGVVDLMATLAYYTLVCMALNVDGYPLPEGVQPELQALA</sequence>
<protein>
    <submittedName>
        <fullName evidence="1">Carboxymuconolactone decarboxylase family protein</fullName>
    </submittedName>
</protein>
<dbReference type="PANTHER" id="PTHR34846">
    <property type="entry name" value="4-CARBOXYMUCONOLACTONE DECARBOXYLASE FAMILY PROTEIN (AFU_ORTHOLOGUE AFUA_6G11590)"/>
    <property type="match status" value="1"/>
</dbReference>
<dbReference type="Gene3D" id="1.20.1290.10">
    <property type="entry name" value="AhpD-like"/>
    <property type="match status" value="1"/>
</dbReference>
<dbReference type="SUPFAM" id="SSF69118">
    <property type="entry name" value="AhpD-like"/>
    <property type="match status" value="1"/>
</dbReference>
<name>A0A927ILQ7_9BURK</name>
<dbReference type="AlphaFoldDB" id="A0A927ILQ7"/>
<dbReference type="PANTHER" id="PTHR34846:SF11">
    <property type="entry name" value="4-CARBOXYMUCONOLACTONE DECARBOXYLASE FAMILY PROTEIN (AFU_ORTHOLOGUE AFUA_6G11590)"/>
    <property type="match status" value="1"/>
</dbReference>
<keyword evidence="2" id="KW-1185">Reference proteome</keyword>
<dbReference type="InterPro" id="IPR029032">
    <property type="entry name" value="AhpD-like"/>
</dbReference>